<name>A0A1I1GXI3_9GAMM</name>
<protein>
    <submittedName>
        <fullName evidence="8">DNA-binding response regulator, OmpR family, contains REC and winged-helix (WHTH) domain</fullName>
    </submittedName>
</protein>
<dbReference type="SMART" id="SM00448">
    <property type="entry name" value="REC"/>
    <property type="match status" value="1"/>
</dbReference>
<dbReference type="GO" id="GO:0005829">
    <property type="term" value="C:cytosol"/>
    <property type="evidence" value="ECO:0007669"/>
    <property type="project" value="TreeGrafter"/>
</dbReference>
<dbReference type="Gene3D" id="3.40.50.2300">
    <property type="match status" value="1"/>
</dbReference>
<dbReference type="Pfam" id="PF00072">
    <property type="entry name" value="Response_reg"/>
    <property type="match status" value="1"/>
</dbReference>
<dbReference type="PANTHER" id="PTHR48111">
    <property type="entry name" value="REGULATOR OF RPOS"/>
    <property type="match status" value="1"/>
</dbReference>
<keyword evidence="4 8" id="KW-0238">DNA-binding</keyword>
<evidence type="ECO:0000256" key="2">
    <source>
        <dbReference type="ARBA" id="ARBA00023012"/>
    </source>
</evidence>
<dbReference type="EMBL" id="FOLO01000005">
    <property type="protein sequence ID" value="SFC16517.1"/>
    <property type="molecule type" value="Genomic_DNA"/>
</dbReference>
<keyword evidence="2" id="KW-0902">Two-component regulatory system</keyword>
<feature type="modified residue" description="4-aspartylphosphate" evidence="6">
    <location>
        <position position="54"/>
    </location>
</feature>
<dbReference type="STRING" id="1123010.SAMN02745724_01072"/>
<keyword evidence="5" id="KW-0804">Transcription</keyword>
<organism evidence="8 9">
    <name type="scientific">Pseudoalteromonas denitrificans DSM 6059</name>
    <dbReference type="NCBI Taxonomy" id="1123010"/>
    <lineage>
        <taxon>Bacteria</taxon>
        <taxon>Pseudomonadati</taxon>
        <taxon>Pseudomonadota</taxon>
        <taxon>Gammaproteobacteria</taxon>
        <taxon>Alteromonadales</taxon>
        <taxon>Pseudoalteromonadaceae</taxon>
        <taxon>Pseudoalteromonas</taxon>
    </lineage>
</organism>
<dbReference type="GO" id="GO:0000156">
    <property type="term" value="F:phosphorelay response regulator activity"/>
    <property type="evidence" value="ECO:0007669"/>
    <property type="project" value="TreeGrafter"/>
</dbReference>
<dbReference type="SUPFAM" id="SSF52172">
    <property type="entry name" value="CheY-like"/>
    <property type="match status" value="1"/>
</dbReference>
<gene>
    <name evidence="8" type="ORF">SAMN02745724_01072</name>
</gene>
<evidence type="ECO:0000256" key="1">
    <source>
        <dbReference type="ARBA" id="ARBA00022553"/>
    </source>
</evidence>
<evidence type="ECO:0000313" key="9">
    <source>
        <dbReference type="Proteomes" id="UP000198862"/>
    </source>
</evidence>
<dbReference type="OrthoDB" id="9800897at2"/>
<evidence type="ECO:0000256" key="3">
    <source>
        <dbReference type="ARBA" id="ARBA00023015"/>
    </source>
</evidence>
<evidence type="ECO:0000259" key="7">
    <source>
        <dbReference type="PROSITE" id="PS50110"/>
    </source>
</evidence>
<dbReference type="PROSITE" id="PS50110">
    <property type="entry name" value="RESPONSE_REGULATORY"/>
    <property type="match status" value="1"/>
</dbReference>
<evidence type="ECO:0000256" key="4">
    <source>
        <dbReference type="ARBA" id="ARBA00023125"/>
    </source>
</evidence>
<reference evidence="8 9" key="1">
    <citation type="submission" date="2016-10" db="EMBL/GenBank/DDBJ databases">
        <authorList>
            <person name="de Groot N.N."/>
        </authorList>
    </citation>
    <scope>NUCLEOTIDE SEQUENCE [LARGE SCALE GENOMIC DNA]</scope>
    <source>
        <strain evidence="8 9">DSM 6059</strain>
    </source>
</reference>
<evidence type="ECO:0000256" key="5">
    <source>
        <dbReference type="ARBA" id="ARBA00023163"/>
    </source>
</evidence>
<dbReference type="RefSeq" id="WP_091981135.1">
    <property type="nucleotide sequence ID" value="NZ_FOLO01000005.1"/>
</dbReference>
<proteinExistence type="predicted"/>
<evidence type="ECO:0000256" key="6">
    <source>
        <dbReference type="PROSITE-ProRule" id="PRU00169"/>
    </source>
</evidence>
<keyword evidence="3" id="KW-0805">Transcription regulation</keyword>
<dbReference type="AlphaFoldDB" id="A0A1I1GXI3"/>
<dbReference type="GO" id="GO:0006355">
    <property type="term" value="P:regulation of DNA-templated transcription"/>
    <property type="evidence" value="ECO:0007669"/>
    <property type="project" value="TreeGrafter"/>
</dbReference>
<keyword evidence="1 6" id="KW-0597">Phosphoprotein</keyword>
<dbReference type="InterPro" id="IPR001789">
    <property type="entry name" value="Sig_transdc_resp-reg_receiver"/>
</dbReference>
<dbReference type="GO" id="GO:0032993">
    <property type="term" value="C:protein-DNA complex"/>
    <property type="evidence" value="ECO:0007669"/>
    <property type="project" value="TreeGrafter"/>
</dbReference>
<sequence length="372" mass="42065">MSERKHILVTDDEPLNLELMSEILEDDYHVSCVSSGAECLTFLKENTPDVLLLDVAMPNMDGYQICRAIKSDPSLALPILFVSARGSLEERLSGYEAGGDDYLVKPFDNQELLLKVKSMLKFVRKQHELNIQLNEIAMMAMTNSGEIGHLLNFLRHSFECNDLDALTKAVFSTLKQFSLNGTLQYAHSGNVLATFDTSGIYKPVESELLQMTKQQGRIFNHNNRSIFNFENCSLLIKNMPSKHDEKYGRLLDHLCMLMEGVNSRVTSILRQQIVQKNSDNNKALMINTKKGITKIQSDLQKQKKTAIRISQALLNQLETDLLGLGLDDDQEIHITTLVDDNVTKLMNVYDDHHAIEDFCKEVVSALDKNNEP</sequence>
<dbReference type="GO" id="GO:0000976">
    <property type="term" value="F:transcription cis-regulatory region binding"/>
    <property type="evidence" value="ECO:0007669"/>
    <property type="project" value="TreeGrafter"/>
</dbReference>
<evidence type="ECO:0000313" key="8">
    <source>
        <dbReference type="EMBL" id="SFC16517.1"/>
    </source>
</evidence>
<dbReference type="InterPro" id="IPR011006">
    <property type="entry name" value="CheY-like_superfamily"/>
</dbReference>
<dbReference type="InterPro" id="IPR039420">
    <property type="entry name" value="WalR-like"/>
</dbReference>
<feature type="domain" description="Response regulatory" evidence="7">
    <location>
        <begin position="6"/>
        <end position="120"/>
    </location>
</feature>
<keyword evidence="9" id="KW-1185">Reference proteome</keyword>
<dbReference type="Proteomes" id="UP000198862">
    <property type="component" value="Unassembled WGS sequence"/>
</dbReference>
<accession>A0A1I1GXI3</accession>
<dbReference type="PANTHER" id="PTHR48111:SF1">
    <property type="entry name" value="TWO-COMPONENT RESPONSE REGULATOR ORR33"/>
    <property type="match status" value="1"/>
</dbReference>